<proteinExistence type="inferred from homology"/>
<evidence type="ECO:0000256" key="4">
    <source>
        <dbReference type="ARBA" id="ARBA00015522"/>
    </source>
</evidence>
<evidence type="ECO:0000256" key="6">
    <source>
        <dbReference type="SAM" id="MobiDB-lite"/>
    </source>
</evidence>
<name>K1VG11_TRIAC</name>
<evidence type="ECO:0000313" key="8">
    <source>
        <dbReference type="Proteomes" id="UP000006757"/>
    </source>
</evidence>
<organism evidence="7 8">
    <name type="scientific">Trichosporon asahii var. asahii (strain CBS 8904)</name>
    <name type="common">Yeast</name>
    <dbReference type="NCBI Taxonomy" id="1220162"/>
    <lineage>
        <taxon>Eukaryota</taxon>
        <taxon>Fungi</taxon>
        <taxon>Dikarya</taxon>
        <taxon>Basidiomycota</taxon>
        <taxon>Agaricomycotina</taxon>
        <taxon>Tremellomycetes</taxon>
        <taxon>Trichosporonales</taxon>
        <taxon>Trichosporonaceae</taxon>
        <taxon>Trichosporon</taxon>
    </lineage>
</organism>
<feature type="compositionally biased region" description="Basic residues" evidence="6">
    <location>
        <begin position="1"/>
        <end position="14"/>
    </location>
</feature>
<dbReference type="Pfam" id="PF09420">
    <property type="entry name" value="Nop16"/>
    <property type="match status" value="1"/>
</dbReference>
<comment type="similarity">
    <text evidence="3">Belongs to the NOP16 family.</text>
</comment>
<evidence type="ECO:0000313" key="7">
    <source>
        <dbReference type="EMBL" id="EKD03030.1"/>
    </source>
</evidence>
<sequence>MANPRQRAKSRSGKSTKPNLLQKRRLKQKLRKAHPLFGPETLQNAWDRKKTVFQNYAALGLLPSIPLPENANAKVQLPTQSLPEGAPSIGFGRIVRDEEGNVIDIIIDGEEDEKEEKEEDKRWGKPLNPEEDEFEKAPVQAKTQVVRVCRVVPDESRGVISCCWKSKLTPDLEALAATSAPVQRHTSAAEGIWLTRLVHKHGDDFSRAALDRKLNVWQKTPGELKRMVRKAGGVEKLQAQPLE</sequence>
<evidence type="ECO:0000256" key="3">
    <source>
        <dbReference type="ARBA" id="ARBA00008479"/>
    </source>
</evidence>
<accession>K1VG11</accession>
<dbReference type="GO" id="GO:0042273">
    <property type="term" value="P:ribosomal large subunit biogenesis"/>
    <property type="evidence" value="ECO:0007669"/>
    <property type="project" value="TreeGrafter"/>
</dbReference>
<comment type="caution">
    <text evidence="7">The sequence shown here is derived from an EMBL/GenBank/DDBJ whole genome shotgun (WGS) entry which is preliminary data.</text>
</comment>
<dbReference type="PANTHER" id="PTHR13243:SF1">
    <property type="entry name" value="NUCLEOLAR PROTEIN 16"/>
    <property type="match status" value="1"/>
</dbReference>
<dbReference type="OrthoDB" id="285729at2759"/>
<dbReference type="EMBL" id="AMBO01000270">
    <property type="protein sequence ID" value="EKD03030.1"/>
    <property type="molecule type" value="Genomic_DNA"/>
</dbReference>
<dbReference type="InParanoid" id="K1VG11"/>
<protein>
    <recommendedName>
        <fullName evidence="4">Nucleolar protein 16</fullName>
    </recommendedName>
</protein>
<comment type="function">
    <text evidence="1">Involved in the biogenesis of the 60S ribosomal subunit.</text>
</comment>
<dbReference type="OMA" id="MQQTEAD"/>
<comment type="subcellular location">
    <subcellularLocation>
        <location evidence="2">Nucleus</location>
        <location evidence="2">Nucleolus</location>
    </subcellularLocation>
</comment>
<dbReference type="InterPro" id="IPR019002">
    <property type="entry name" value="Ribosome_biogenesis_Nop16"/>
</dbReference>
<dbReference type="GO" id="GO:0005730">
    <property type="term" value="C:nucleolus"/>
    <property type="evidence" value="ECO:0007669"/>
    <property type="project" value="UniProtKB-SubCell"/>
</dbReference>
<dbReference type="PANTHER" id="PTHR13243">
    <property type="entry name" value="HSPC111 PROTEIN-RELATED"/>
    <property type="match status" value="1"/>
</dbReference>
<dbReference type="HOGENOM" id="CLU_078857_1_0_1"/>
<dbReference type="Proteomes" id="UP000006757">
    <property type="component" value="Unassembled WGS sequence"/>
</dbReference>
<dbReference type="AlphaFoldDB" id="K1VG11"/>
<feature type="region of interest" description="Disordered" evidence="6">
    <location>
        <begin position="1"/>
        <end position="25"/>
    </location>
</feature>
<evidence type="ECO:0000256" key="1">
    <source>
        <dbReference type="ARBA" id="ARBA00002889"/>
    </source>
</evidence>
<dbReference type="FunCoup" id="K1VG11">
    <property type="interactions" value="108"/>
</dbReference>
<reference evidence="7 8" key="1">
    <citation type="journal article" date="2012" name="Eukaryot. Cell">
        <title>Genome sequence of the Trichosporon asahii environmental strain CBS 8904.</title>
        <authorList>
            <person name="Yang R.Y."/>
            <person name="Li H.T."/>
            <person name="Zhu H."/>
            <person name="Zhou G.P."/>
            <person name="Wang M."/>
            <person name="Wang L."/>
        </authorList>
    </citation>
    <scope>NUCLEOTIDE SEQUENCE [LARGE SCALE GENOMIC DNA]</scope>
    <source>
        <strain evidence="7 8">CBS 8904</strain>
    </source>
</reference>
<keyword evidence="8" id="KW-1185">Reference proteome</keyword>
<keyword evidence="5" id="KW-0539">Nucleus</keyword>
<dbReference type="eggNOG" id="KOG4771">
    <property type="taxonomic scope" value="Eukaryota"/>
</dbReference>
<gene>
    <name evidence="7" type="ORF">A1Q2_02685</name>
</gene>
<feature type="region of interest" description="Disordered" evidence="6">
    <location>
        <begin position="108"/>
        <end position="138"/>
    </location>
</feature>
<evidence type="ECO:0000256" key="2">
    <source>
        <dbReference type="ARBA" id="ARBA00004604"/>
    </source>
</evidence>
<feature type="compositionally biased region" description="Acidic residues" evidence="6">
    <location>
        <begin position="108"/>
        <end position="118"/>
    </location>
</feature>
<dbReference type="STRING" id="1220162.K1VG11"/>
<evidence type="ECO:0000256" key="5">
    <source>
        <dbReference type="ARBA" id="ARBA00023242"/>
    </source>
</evidence>